<feature type="compositionally biased region" description="Basic residues" evidence="1">
    <location>
        <begin position="237"/>
        <end position="246"/>
    </location>
</feature>
<dbReference type="AlphaFoldDB" id="A0A9P1NYY6"/>
<organism evidence="3 4">
    <name type="scientific">Limnospira indica PCC 8005</name>
    <dbReference type="NCBI Taxonomy" id="376219"/>
    <lineage>
        <taxon>Bacteria</taxon>
        <taxon>Bacillati</taxon>
        <taxon>Cyanobacteriota</taxon>
        <taxon>Cyanophyceae</taxon>
        <taxon>Oscillatoriophycideae</taxon>
        <taxon>Oscillatoriales</taxon>
        <taxon>Sirenicapillariaceae</taxon>
        <taxon>Limnospira</taxon>
    </lineage>
</organism>
<dbReference type="InterPro" id="IPR011528">
    <property type="entry name" value="NERD"/>
</dbReference>
<accession>A0A9P1NYY6</accession>
<protein>
    <recommendedName>
        <fullName evidence="2">NERD domain-containing protein</fullName>
    </recommendedName>
</protein>
<evidence type="ECO:0000256" key="1">
    <source>
        <dbReference type="SAM" id="MobiDB-lite"/>
    </source>
</evidence>
<feature type="domain" description="NERD" evidence="2">
    <location>
        <begin position="56"/>
        <end position="171"/>
    </location>
</feature>
<dbReference type="Proteomes" id="UP000032946">
    <property type="component" value="Chromosome"/>
</dbReference>
<dbReference type="EMBL" id="FO818640">
    <property type="protein sequence ID" value="CDM93076.1"/>
    <property type="molecule type" value="Genomic_DNA"/>
</dbReference>
<dbReference type="RefSeq" id="WP_008052724.1">
    <property type="nucleotide sequence ID" value="NZ_FO818640.1"/>
</dbReference>
<name>A0A9P1NYY6_9CYAN</name>
<reference evidence="3 4" key="1">
    <citation type="submission" date="2014-02" db="EMBL/GenBank/DDBJ databases">
        <authorList>
            <person name="Genoscope - CEA"/>
        </authorList>
    </citation>
    <scope>NUCLEOTIDE SEQUENCE [LARGE SCALE GENOMIC DNA]</scope>
    <source>
        <strain evidence="3 4">PCC 8005</strain>
    </source>
</reference>
<dbReference type="Pfam" id="PF08378">
    <property type="entry name" value="NERD"/>
    <property type="match status" value="1"/>
</dbReference>
<evidence type="ECO:0000313" key="4">
    <source>
        <dbReference type="Proteomes" id="UP000032946"/>
    </source>
</evidence>
<feature type="region of interest" description="Disordered" evidence="1">
    <location>
        <begin position="219"/>
        <end position="246"/>
    </location>
</feature>
<gene>
    <name evidence="3" type="ORF">ARTHRO_10749</name>
</gene>
<sequence>MKVLEQSPSLKAKFKQNINRKVSSQREEASQAWGGGFLGMIGAGVFEFKQIRNQVKGSLGENLIALLLMTFPDNWVLFKNALIPATAGSLTEIDLLLIGNRGIFLIEVKTWKGSLAGNQDNWKRREGSQWVPVSNSPTSQSLYHQQMFQRWIFSEIPGLPTDCITAPVVFPIAKWVGAKNCSVPVLTSMTDLISMIWKSPEYLTDEQVFRISKHIQEYELSPVSKPQPQPQPETKPKPKPKKPKPR</sequence>
<proteinExistence type="predicted"/>
<keyword evidence="4" id="KW-1185">Reference proteome</keyword>
<evidence type="ECO:0000313" key="3">
    <source>
        <dbReference type="EMBL" id="CDM93076.1"/>
    </source>
</evidence>
<dbReference type="PROSITE" id="PS50965">
    <property type="entry name" value="NERD"/>
    <property type="match status" value="1"/>
</dbReference>
<evidence type="ECO:0000259" key="2">
    <source>
        <dbReference type="PROSITE" id="PS50965"/>
    </source>
</evidence>